<dbReference type="GO" id="GO:0051231">
    <property type="term" value="P:spindle elongation"/>
    <property type="evidence" value="ECO:0007669"/>
    <property type="project" value="TreeGrafter"/>
</dbReference>
<dbReference type="PANTHER" id="PTHR47969">
    <property type="entry name" value="CHROMOSOME-ASSOCIATED KINESIN KIF4A-RELATED"/>
    <property type="match status" value="1"/>
</dbReference>
<dbReference type="PROSITE" id="PS50067">
    <property type="entry name" value="KINESIN_MOTOR_2"/>
    <property type="match status" value="1"/>
</dbReference>
<evidence type="ECO:0000256" key="3">
    <source>
        <dbReference type="ARBA" id="ARBA00022741"/>
    </source>
</evidence>
<dbReference type="InterPro" id="IPR027417">
    <property type="entry name" value="P-loop_NTPase"/>
</dbReference>
<dbReference type="EMBL" id="LWCA01000168">
    <property type="protein sequence ID" value="OAF70267.1"/>
    <property type="molecule type" value="Genomic_DNA"/>
</dbReference>
<keyword evidence="2" id="KW-0963">Cytoplasm</keyword>
<dbReference type="PANTHER" id="PTHR47969:SF15">
    <property type="entry name" value="CHROMOSOME-ASSOCIATED KINESIN KIF4A-RELATED"/>
    <property type="match status" value="1"/>
</dbReference>
<protein>
    <recommendedName>
        <fullName evidence="9">Kinesin motor domain-containing protein</fullName>
    </recommendedName>
</protein>
<evidence type="ECO:0000256" key="6">
    <source>
        <dbReference type="ARBA" id="ARBA00023212"/>
    </source>
</evidence>
<dbReference type="GO" id="GO:0003777">
    <property type="term" value="F:microtubule motor activity"/>
    <property type="evidence" value="ECO:0007669"/>
    <property type="project" value="InterPro"/>
</dbReference>
<keyword evidence="5 8" id="KW-0175">Coiled coil</keyword>
<proteinExistence type="inferred from homology"/>
<dbReference type="GO" id="GO:0007018">
    <property type="term" value="P:microtubule-based movement"/>
    <property type="evidence" value="ECO:0007669"/>
    <property type="project" value="InterPro"/>
</dbReference>
<dbReference type="AlphaFoldDB" id="A0A177B7J0"/>
<evidence type="ECO:0000313" key="11">
    <source>
        <dbReference type="Proteomes" id="UP000078046"/>
    </source>
</evidence>
<accession>A0A177B7J0</accession>
<dbReference type="Proteomes" id="UP000078046">
    <property type="component" value="Unassembled WGS sequence"/>
</dbReference>
<feature type="coiled-coil region" evidence="8">
    <location>
        <begin position="274"/>
        <end position="311"/>
    </location>
</feature>
<evidence type="ECO:0000256" key="2">
    <source>
        <dbReference type="ARBA" id="ARBA00022490"/>
    </source>
</evidence>
<evidence type="ECO:0000256" key="7">
    <source>
        <dbReference type="PROSITE-ProRule" id="PRU00283"/>
    </source>
</evidence>
<dbReference type="OrthoDB" id="3176171at2759"/>
<dbReference type="InterPro" id="IPR027640">
    <property type="entry name" value="Kinesin-like_fam"/>
</dbReference>
<sequence>MLLNYFHNRKVPYRDAKLTRLLQDSLGGNTKTLMIACVSPADVNYGETLSTLRYANRAKNIKNKPVINEDPKDTLLREYKMEIERLRELLSNHSQIENITKIKISDSNQPITPMQSNTFLKDDNLNEQLEDQIKLIKNVISQIIIIMRVEYEQKLSAIKDDYNHMKYSKERLQDEIQRLNRSYNTKISKVKNSSKVISDDDNSFKTISESEVTEFDSQQALQRLTELEEKLIGGEKANDQDAILQHKKKLTYAEQKQQQIIDALNSIEGEEMMVNIIDNLQNELREKVKQLQRANDLNVNVEENFTNFKEKTKISFKKLMEEYKASEKNEQLLNQIIEKIQPCLRPDSNYFEIDKIKQFCKYDSSKKMWILPNVKIIKTVLPDETVNLNVSSKFANYVCDDDTDNYLNRTLNSKSKASVNIFKSRQDDLLNKYTTLSNYNYRRYGPIYLVVMIKTIIVITV</sequence>
<evidence type="ECO:0000256" key="5">
    <source>
        <dbReference type="ARBA" id="ARBA00023054"/>
    </source>
</evidence>
<gene>
    <name evidence="10" type="ORF">A3Q56_01983</name>
</gene>
<dbReference type="SUPFAM" id="SSF52540">
    <property type="entry name" value="P-loop containing nucleoside triphosphate hydrolases"/>
    <property type="match status" value="1"/>
</dbReference>
<dbReference type="GO" id="GO:0005524">
    <property type="term" value="F:ATP binding"/>
    <property type="evidence" value="ECO:0007669"/>
    <property type="project" value="UniProtKB-KW"/>
</dbReference>
<dbReference type="GO" id="GO:0007052">
    <property type="term" value="P:mitotic spindle organization"/>
    <property type="evidence" value="ECO:0007669"/>
    <property type="project" value="TreeGrafter"/>
</dbReference>
<name>A0A177B7J0_9BILA</name>
<keyword evidence="11" id="KW-1185">Reference proteome</keyword>
<reference evidence="10 11" key="1">
    <citation type="submission" date="2016-04" db="EMBL/GenBank/DDBJ databases">
        <title>The genome of Intoshia linei affirms orthonectids as highly simplified spiralians.</title>
        <authorList>
            <person name="Mikhailov K.V."/>
            <person name="Slusarev G.S."/>
            <person name="Nikitin M.A."/>
            <person name="Logacheva M.D."/>
            <person name="Penin A."/>
            <person name="Aleoshin V."/>
            <person name="Panchin Y.V."/>
        </authorList>
    </citation>
    <scope>NUCLEOTIDE SEQUENCE [LARGE SCALE GENOMIC DNA]</scope>
    <source>
        <strain evidence="10">Intl2013</strain>
        <tissue evidence="10">Whole animal</tissue>
    </source>
</reference>
<feature type="coiled-coil region" evidence="8">
    <location>
        <begin position="162"/>
        <end position="189"/>
    </location>
</feature>
<evidence type="ECO:0000256" key="8">
    <source>
        <dbReference type="SAM" id="Coils"/>
    </source>
</evidence>
<dbReference type="GO" id="GO:0008017">
    <property type="term" value="F:microtubule binding"/>
    <property type="evidence" value="ECO:0007669"/>
    <property type="project" value="InterPro"/>
</dbReference>
<evidence type="ECO:0000259" key="9">
    <source>
        <dbReference type="PROSITE" id="PS50067"/>
    </source>
</evidence>
<feature type="domain" description="Kinesin motor" evidence="9">
    <location>
        <begin position="1"/>
        <end position="61"/>
    </location>
</feature>
<evidence type="ECO:0000256" key="4">
    <source>
        <dbReference type="ARBA" id="ARBA00022840"/>
    </source>
</evidence>
<dbReference type="InterPro" id="IPR036961">
    <property type="entry name" value="Kinesin_motor_dom_sf"/>
</dbReference>
<comment type="subcellular location">
    <subcellularLocation>
        <location evidence="1">Cytoplasm</location>
        <location evidence="1">Cytoskeleton</location>
    </subcellularLocation>
</comment>
<dbReference type="Pfam" id="PF00225">
    <property type="entry name" value="Kinesin"/>
    <property type="match status" value="1"/>
</dbReference>
<comment type="caution">
    <text evidence="7">Lacks conserved residue(s) required for the propagation of feature annotation.</text>
</comment>
<keyword evidence="6" id="KW-0206">Cytoskeleton</keyword>
<comment type="similarity">
    <text evidence="7">Belongs to the TRAFAC class myosin-kinesin ATPase superfamily. Kinesin family.</text>
</comment>
<keyword evidence="4" id="KW-0067">ATP-binding</keyword>
<evidence type="ECO:0000313" key="10">
    <source>
        <dbReference type="EMBL" id="OAF70267.1"/>
    </source>
</evidence>
<dbReference type="InterPro" id="IPR001752">
    <property type="entry name" value="Kinesin_motor_dom"/>
</dbReference>
<dbReference type="Gene3D" id="3.40.850.10">
    <property type="entry name" value="Kinesin motor domain"/>
    <property type="match status" value="1"/>
</dbReference>
<dbReference type="GO" id="GO:0005875">
    <property type="term" value="C:microtubule associated complex"/>
    <property type="evidence" value="ECO:0007669"/>
    <property type="project" value="TreeGrafter"/>
</dbReference>
<organism evidence="10 11">
    <name type="scientific">Intoshia linei</name>
    <dbReference type="NCBI Taxonomy" id="1819745"/>
    <lineage>
        <taxon>Eukaryota</taxon>
        <taxon>Metazoa</taxon>
        <taxon>Spiralia</taxon>
        <taxon>Lophotrochozoa</taxon>
        <taxon>Mesozoa</taxon>
        <taxon>Orthonectida</taxon>
        <taxon>Rhopaluridae</taxon>
        <taxon>Intoshia</taxon>
    </lineage>
</organism>
<keyword evidence="3" id="KW-0547">Nucleotide-binding</keyword>
<comment type="caution">
    <text evidence="10">The sequence shown here is derived from an EMBL/GenBank/DDBJ whole genome shotgun (WGS) entry which is preliminary data.</text>
</comment>
<evidence type="ECO:0000256" key="1">
    <source>
        <dbReference type="ARBA" id="ARBA00004245"/>
    </source>
</evidence>